<comment type="subcellular location">
    <subcellularLocation>
        <location evidence="1 7 8">Cytoplasm</location>
    </subcellularLocation>
</comment>
<evidence type="ECO:0000256" key="3">
    <source>
        <dbReference type="ARBA" id="ARBA00022490"/>
    </source>
</evidence>
<dbReference type="GO" id="GO:0008764">
    <property type="term" value="F:UDP-N-acetylmuramoylalanine-D-glutamate ligase activity"/>
    <property type="evidence" value="ECO:0007669"/>
    <property type="project" value="UniProtKB-UniRule"/>
</dbReference>
<dbReference type="Gene3D" id="3.90.190.20">
    <property type="entry name" value="Mur ligase, C-terminal domain"/>
    <property type="match status" value="1"/>
</dbReference>
<evidence type="ECO:0000256" key="7">
    <source>
        <dbReference type="HAMAP-Rule" id="MF_00639"/>
    </source>
</evidence>
<dbReference type="InterPro" id="IPR036565">
    <property type="entry name" value="Mur-like_cat_sf"/>
</dbReference>
<dbReference type="PANTHER" id="PTHR43692">
    <property type="entry name" value="UDP-N-ACETYLMURAMOYLALANINE--D-GLUTAMATE LIGASE"/>
    <property type="match status" value="1"/>
</dbReference>
<dbReference type="Pfam" id="PF02875">
    <property type="entry name" value="Mur_ligase_C"/>
    <property type="match status" value="1"/>
</dbReference>
<dbReference type="AlphaFoldDB" id="A0A3N2CXU0"/>
<feature type="binding site" evidence="7">
    <location>
        <begin position="132"/>
        <end position="138"/>
    </location>
    <ligand>
        <name>ATP</name>
        <dbReference type="ChEBI" id="CHEBI:30616"/>
    </ligand>
</feature>
<dbReference type="UniPathway" id="UPA00219"/>
<keyword evidence="4 7" id="KW-0436">Ligase</keyword>
<dbReference type="GO" id="GO:0071555">
    <property type="term" value="P:cell wall organization"/>
    <property type="evidence" value="ECO:0007669"/>
    <property type="project" value="UniProtKB-KW"/>
</dbReference>
<evidence type="ECO:0000256" key="2">
    <source>
        <dbReference type="ARBA" id="ARBA00004752"/>
    </source>
</evidence>
<keyword evidence="6 7" id="KW-0067">ATP-binding</keyword>
<dbReference type="Pfam" id="PF21799">
    <property type="entry name" value="MurD-like_N"/>
    <property type="match status" value="1"/>
</dbReference>
<comment type="similarity">
    <text evidence="7">Belongs to the MurCDEF family.</text>
</comment>
<accession>A0A3N2CXU0</accession>
<dbReference type="Proteomes" id="UP000281738">
    <property type="component" value="Unassembled WGS sequence"/>
</dbReference>
<dbReference type="EC" id="6.3.2.9" evidence="7 8"/>
<dbReference type="Gene3D" id="3.40.1190.10">
    <property type="entry name" value="Mur-like, catalytic domain"/>
    <property type="match status" value="1"/>
</dbReference>
<keyword evidence="12" id="KW-1185">Reference proteome</keyword>
<keyword evidence="7 8" id="KW-0131">Cell cycle</keyword>
<sequence>MSRRDVTDLGRADEWAGVRVVVAGFGVSGYAAADNLTFLGATVTALDESQAGDRVERAHLLDSLGATVRLGEGSTATLPEDVDLVVTSPGWSPTSPLLAQAAARGVPVWGEVELAWRLRDPERPAPWLAVTGTNGKTTTVQMLEAMLRAGGLRTVAAGNVGLPIVEAVMDPDPYDVLAVELSSFQLHWTHSVAAQSAAVLNVAEDHLDWYAGPTAMADYAADKGRVYERVQRACVYNVADPVTEQLVRDADVVEGARAIGFTLGTPSVGMVGVVDDVLADRAFVPDRETSAAELCTVGELASDAPHYVANALAAAALARSHDVSPAAVQQALRSFRPDGHRIAEVAVLDEVRWVDDSKATNPHAALASLRAYDPVVWVAGGLAKGARFDDLVQAVGDRLRGVVLLGRDAPVIRDSLRRHAPDVPVIEVAAGEDAGQGPMDRVVAGAASLARPGDTVLLAPGCASMDMFADYGARGDAFAAAVHRRRGTSS</sequence>
<dbReference type="HAMAP" id="MF_00639">
    <property type="entry name" value="MurD"/>
    <property type="match status" value="1"/>
</dbReference>
<feature type="domain" description="Mur ligase central" evidence="10">
    <location>
        <begin position="130"/>
        <end position="318"/>
    </location>
</feature>
<keyword evidence="5 7" id="KW-0547">Nucleotide-binding</keyword>
<dbReference type="InterPro" id="IPR036615">
    <property type="entry name" value="Mur_ligase_C_dom_sf"/>
</dbReference>
<comment type="pathway">
    <text evidence="2 7 8">Cell wall biogenesis; peptidoglycan biosynthesis.</text>
</comment>
<dbReference type="NCBIfam" id="TIGR01087">
    <property type="entry name" value="murD"/>
    <property type="match status" value="1"/>
</dbReference>
<dbReference type="Gene3D" id="3.40.50.720">
    <property type="entry name" value="NAD(P)-binding Rossmann-like Domain"/>
    <property type="match status" value="1"/>
</dbReference>
<keyword evidence="7 8" id="KW-0133">Cell shape</keyword>
<comment type="catalytic activity">
    <reaction evidence="7 8">
        <text>UDP-N-acetyl-alpha-D-muramoyl-L-alanine + D-glutamate + ATP = UDP-N-acetyl-alpha-D-muramoyl-L-alanyl-D-glutamate + ADP + phosphate + H(+)</text>
        <dbReference type="Rhea" id="RHEA:16429"/>
        <dbReference type="ChEBI" id="CHEBI:15378"/>
        <dbReference type="ChEBI" id="CHEBI:29986"/>
        <dbReference type="ChEBI" id="CHEBI:30616"/>
        <dbReference type="ChEBI" id="CHEBI:43474"/>
        <dbReference type="ChEBI" id="CHEBI:83898"/>
        <dbReference type="ChEBI" id="CHEBI:83900"/>
        <dbReference type="ChEBI" id="CHEBI:456216"/>
        <dbReference type="EC" id="6.3.2.9"/>
    </reaction>
</comment>
<dbReference type="InterPro" id="IPR005762">
    <property type="entry name" value="MurD"/>
</dbReference>
<evidence type="ECO:0000256" key="8">
    <source>
        <dbReference type="RuleBase" id="RU003664"/>
    </source>
</evidence>
<dbReference type="SUPFAM" id="SSF51984">
    <property type="entry name" value="MurCD N-terminal domain"/>
    <property type="match status" value="1"/>
</dbReference>
<protein>
    <recommendedName>
        <fullName evidence="7 8">UDP-N-acetylmuramoylalanine--D-glutamate ligase</fullName>
        <ecNumber evidence="7 8">6.3.2.9</ecNumber>
    </recommendedName>
    <alternativeName>
        <fullName evidence="7">D-glutamic acid-adding enzyme</fullName>
    </alternativeName>
    <alternativeName>
        <fullName evidence="7">UDP-N-acetylmuramoyl-L-alanyl-D-glutamate synthetase</fullName>
    </alternativeName>
</protein>
<evidence type="ECO:0000256" key="1">
    <source>
        <dbReference type="ARBA" id="ARBA00004496"/>
    </source>
</evidence>
<organism evidence="11 12">
    <name type="scientific">Nocardioides aurantiacus</name>
    <dbReference type="NCBI Taxonomy" id="86796"/>
    <lineage>
        <taxon>Bacteria</taxon>
        <taxon>Bacillati</taxon>
        <taxon>Actinomycetota</taxon>
        <taxon>Actinomycetes</taxon>
        <taxon>Propionibacteriales</taxon>
        <taxon>Nocardioidaceae</taxon>
        <taxon>Nocardioides</taxon>
    </lineage>
</organism>
<keyword evidence="7 8" id="KW-0573">Peptidoglycan synthesis</keyword>
<dbReference type="OrthoDB" id="9809796at2"/>
<keyword evidence="7 8" id="KW-0132">Cell division</keyword>
<keyword evidence="7 8" id="KW-0961">Cell wall biogenesis/degradation</keyword>
<dbReference type="Pfam" id="PF08245">
    <property type="entry name" value="Mur_ligase_M"/>
    <property type="match status" value="1"/>
</dbReference>
<evidence type="ECO:0000259" key="9">
    <source>
        <dbReference type="Pfam" id="PF02875"/>
    </source>
</evidence>
<gene>
    <name evidence="7" type="primary">murD</name>
    <name evidence="11" type="ORF">EDD33_2918</name>
</gene>
<dbReference type="SUPFAM" id="SSF53244">
    <property type="entry name" value="MurD-like peptide ligases, peptide-binding domain"/>
    <property type="match status" value="1"/>
</dbReference>
<reference evidence="11 12" key="1">
    <citation type="submission" date="2018-11" db="EMBL/GenBank/DDBJ databases">
        <title>Sequencing the genomes of 1000 actinobacteria strains.</title>
        <authorList>
            <person name="Klenk H.-P."/>
        </authorList>
    </citation>
    <scope>NUCLEOTIDE SEQUENCE [LARGE SCALE GENOMIC DNA]</scope>
    <source>
        <strain evidence="11 12">DSM 12652</strain>
    </source>
</reference>
<dbReference type="EMBL" id="RKHO01000001">
    <property type="protein sequence ID" value="ROR92034.1"/>
    <property type="molecule type" value="Genomic_DNA"/>
</dbReference>
<dbReference type="RefSeq" id="WP_123391648.1">
    <property type="nucleotide sequence ID" value="NZ_RKHO01000001.1"/>
</dbReference>
<evidence type="ECO:0000256" key="4">
    <source>
        <dbReference type="ARBA" id="ARBA00022598"/>
    </source>
</evidence>
<dbReference type="GO" id="GO:0008360">
    <property type="term" value="P:regulation of cell shape"/>
    <property type="evidence" value="ECO:0007669"/>
    <property type="project" value="UniProtKB-KW"/>
</dbReference>
<comment type="caution">
    <text evidence="11">The sequence shown here is derived from an EMBL/GenBank/DDBJ whole genome shotgun (WGS) entry which is preliminary data.</text>
</comment>
<evidence type="ECO:0000256" key="5">
    <source>
        <dbReference type="ARBA" id="ARBA00022741"/>
    </source>
</evidence>
<name>A0A3N2CXU0_9ACTN</name>
<dbReference type="GO" id="GO:0009252">
    <property type="term" value="P:peptidoglycan biosynthetic process"/>
    <property type="evidence" value="ECO:0007669"/>
    <property type="project" value="UniProtKB-UniRule"/>
</dbReference>
<dbReference type="PANTHER" id="PTHR43692:SF1">
    <property type="entry name" value="UDP-N-ACETYLMURAMOYLALANINE--D-GLUTAMATE LIGASE"/>
    <property type="match status" value="1"/>
</dbReference>
<comment type="function">
    <text evidence="7 8">Cell wall formation. Catalyzes the addition of glutamate to the nucleotide precursor UDP-N-acetylmuramoyl-L-alanine (UMA).</text>
</comment>
<dbReference type="InterPro" id="IPR013221">
    <property type="entry name" value="Mur_ligase_cen"/>
</dbReference>
<feature type="domain" description="Mur ligase C-terminal" evidence="9">
    <location>
        <begin position="341"/>
        <end position="461"/>
    </location>
</feature>
<proteinExistence type="inferred from homology"/>
<dbReference type="InterPro" id="IPR004101">
    <property type="entry name" value="Mur_ligase_C"/>
</dbReference>
<evidence type="ECO:0000259" key="10">
    <source>
        <dbReference type="Pfam" id="PF08245"/>
    </source>
</evidence>
<evidence type="ECO:0000313" key="12">
    <source>
        <dbReference type="Proteomes" id="UP000281738"/>
    </source>
</evidence>
<keyword evidence="3 7" id="KW-0963">Cytoplasm</keyword>
<dbReference type="GO" id="GO:0005737">
    <property type="term" value="C:cytoplasm"/>
    <property type="evidence" value="ECO:0007669"/>
    <property type="project" value="UniProtKB-SubCell"/>
</dbReference>
<dbReference type="GO" id="GO:0051301">
    <property type="term" value="P:cell division"/>
    <property type="evidence" value="ECO:0007669"/>
    <property type="project" value="UniProtKB-KW"/>
</dbReference>
<dbReference type="SUPFAM" id="SSF53623">
    <property type="entry name" value="MurD-like peptide ligases, catalytic domain"/>
    <property type="match status" value="1"/>
</dbReference>
<evidence type="ECO:0000256" key="6">
    <source>
        <dbReference type="ARBA" id="ARBA00022840"/>
    </source>
</evidence>
<evidence type="ECO:0000313" key="11">
    <source>
        <dbReference type="EMBL" id="ROR92034.1"/>
    </source>
</evidence>
<dbReference type="GO" id="GO:0005524">
    <property type="term" value="F:ATP binding"/>
    <property type="evidence" value="ECO:0007669"/>
    <property type="project" value="UniProtKB-UniRule"/>
</dbReference>